<dbReference type="InterPro" id="IPR055170">
    <property type="entry name" value="GFO_IDH_MocA-like_dom"/>
</dbReference>
<dbReference type="EMBL" id="JBHSGI010000024">
    <property type="protein sequence ID" value="MFC4670019.1"/>
    <property type="molecule type" value="Genomic_DNA"/>
</dbReference>
<accession>A0ABV9KJK9</accession>
<evidence type="ECO:0000259" key="3">
    <source>
        <dbReference type="Pfam" id="PF01408"/>
    </source>
</evidence>
<comment type="similarity">
    <text evidence="1">Belongs to the Gfo/Idh/MocA family.</text>
</comment>
<evidence type="ECO:0000313" key="6">
    <source>
        <dbReference type="Proteomes" id="UP001595973"/>
    </source>
</evidence>
<evidence type="ECO:0000256" key="2">
    <source>
        <dbReference type="ARBA" id="ARBA00023002"/>
    </source>
</evidence>
<dbReference type="PANTHER" id="PTHR22604:SF105">
    <property type="entry name" value="TRANS-1,2-DIHYDROBENZENE-1,2-DIOL DEHYDROGENASE"/>
    <property type="match status" value="1"/>
</dbReference>
<dbReference type="SUPFAM" id="SSF55347">
    <property type="entry name" value="Glyceraldehyde-3-phosphate dehydrogenase-like, C-terminal domain"/>
    <property type="match status" value="1"/>
</dbReference>
<dbReference type="Gene3D" id="3.30.360.10">
    <property type="entry name" value="Dihydrodipicolinate Reductase, domain 2"/>
    <property type="match status" value="1"/>
</dbReference>
<dbReference type="Gene3D" id="3.40.50.720">
    <property type="entry name" value="NAD(P)-binding Rossmann-like Domain"/>
    <property type="match status" value="1"/>
</dbReference>
<protein>
    <submittedName>
        <fullName evidence="5">Gfo/Idh/MocA family protein</fullName>
    </submittedName>
</protein>
<keyword evidence="2" id="KW-0560">Oxidoreductase</keyword>
<organism evidence="5 6">
    <name type="scientific">Seohaeicola nanhaiensis</name>
    <dbReference type="NCBI Taxonomy" id="1387282"/>
    <lineage>
        <taxon>Bacteria</taxon>
        <taxon>Pseudomonadati</taxon>
        <taxon>Pseudomonadota</taxon>
        <taxon>Alphaproteobacteria</taxon>
        <taxon>Rhodobacterales</taxon>
        <taxon>Roseobacteraceae</taxon>
        <taxon>Seohaeicola</taxon>
    </lineage>
</organism>
<keyword evidence="6" id="KW-1185">Reference proteome</keyword>
<gene>
    <name evidence="5" type="ORF">ACFO5X_15765</name>
</gene>
<comment type="caution">
    <text evidence="5">The sequence shown here is derived from an EMBL/GenBank/DDBJ whole genome shotgun (WGS) entry which is preliminary data.</text>
</comment>
<dbReference type="InterPro" id="IPR050984">
    <property type="entry name" value="Gfo/Idh/MocA_domain"/>
</dbReference>
<evidence type="ECO:0000259" key="4">
    <source>
        <dbReference type="Pfam" id="PF22725"/>
    </source>
</evidence>
<evidence type="ECO:0000313" key="5">
    <source>
        <dbReference type="EMBL" id="MFC4670019.1"/>
    </source>
</evidence>
<sequence length="321" mass="35438">MSVRWGILGAGNFARQHMGPAIHAAQGADLVALATTSAEKASGFLSFCPTLTVHPTYDALLADPQIDVVYIPLPNHLHVEWVNKALDAGKHVLCEKPLAMNASEIPALMARRDQTGLLVAEAFMIVHHPQWKWAKEQVASGAIGKLVHVTGRFTFDNRDPGNIRNRPETGGGALRDIGIYVIGSARFVTGEEPSEISSRIRWENGVDVFTEIGATFPGFTYSAYISTRLHRGQEMVFHGEEGLIRLTAPFNANVFGEARVDLHRPGLEILTKRWPDSNHYVLQVEAFCHSLRTGEDYACPLEFSYGTQEMMDRVFDAAQSL</sequence>
<dbReference type="InterPro" id="IPR000683">
    <property type="entry name" value="Gfo/Idh/MocA-like_OxRdtase_N"/>
</dbReference>
<dbReference type="InterPro" id="IPR036291">
    <property type="entry name" value="NAD(P)-bd_dom_sf"/>
</dbReference>
<dbReference type="PANTHER" id="PTHR22604">
    <property type="entry name" value="OXIDOREDUCTASES"/>
    <property type="match status" value="1"/>
</dbReference>
<evidence type="ECO:0000256" key="1">
    <source>
        <dbReference type="ARBA" id="ARBA00010928"/>
    </source>
</evidence>
<dbReference type="Proteomes" id="UP001595973">
    <property type="component" value="Unassembled WGS sequence"/>
</dbReference>
<feature type="domain" description="GFO/IDH/MocA-like oxidoreductase" evidence="4">
    <location>
        <begin position="133"/>
        <end position="244"/>
    </location>
</feature>
<reference evidence="6" key="1">
    <citation type="journal article" date="2019" name="Int. J. Syst. Evol. Microbiol.">
        <title>The Global Catalogue of Microorganisms (GCM) 10K type strain sequencing project: providing services to taxonomists for standard genome sequencing and annotation.</title>
        <authorList>
            <consortium name="The Broad Institute Genomics Platform"/>
            <consortium name="The Broad Institute Genome Sequencing Center for Infectious Disease"/>
            <person name="Wu L."/>
            <person name="Ma J."/>
        </authorList>
    </citation>
    <scope>NUCLEOTIDE SEQUENCE [LARGE SCALE GENOMIC DNA]</scope>
    <source>
        <strain evidence="6">CGMCC 4.7283</strain>
    </source>
</reference>
<name>A0ABV9KJK9_9RHOB</name>
<dbReference type="RefSeq" id="WP_380718585.1">
    <property type="nucleotide sequence ID" value="NZ_JBHSGI010000024.1"/>
</dbReference>
<proteinExistence type="inferred from homology"/>
<dbReference type="SUPFAM" id="SSF51735">
    <property type="entry name" value="NAD(P)-binding Rossmann-fold domains"/>
    <property type="match status" value="1"/>
</dbReference>
<feature type="domain" description="Gfo/Idh/MocA-like oxidoreductase N-terminal" evidence="3">
    <location>
        <begin position="3"/>
        <end position="120"/>
    </location>
</feature>
<dbReference type="Pfam" id="PF01408">
    <property type="entry name" value="GFO_IDH_MocA"/>
    <property type="match status" value="1"/>
</dbReference>
<dbReference type="Pfam" id="PF22725">
    <property type="entry name" value="GFO_IDH_MocA_C3"/>
    <property type="match status" value="1"/>
</dbReference>